<dbReference type="InterPro" id="IPR006151">
    <property type="entry name" value="Shikm_DH/Glu-tRNA_Rdtase"/>
</dbReference>
<evidence type="ECO:0000313" key="3">
    <source>
        <dbReference type="EMBL" id="PIT91397.1"/>
    </source>
</evidence>
<keyword evidence="1" id="KW-0472">Membrane</keyword>
<feature type="domain" description="Quinate/shikimate 5-dehydrogenase/glutamyl-tRNA reductase" evidence="2">
    <location>
        <begin position="172"/>
        <end position="283"/>
    </location>
</feature>
<keyword evidence="1" id="KW-0812">Transmembrane</keyword>
<comment type="caution">
    <text evidence="3">The sequence shown here is derived from an EMBL/GenBank/DDBJ whole genome shotgun (WGS) entry which is preliminary data.</text>
</comment>
<sequence length="385" mass="42487">MKKMLHIPRAFYDLLLERFLPGKKRTGFAFIIHPRDINDVYTMYPFMRLLPAAVVKFFLLYIFWPVTITNITGARTLSDGVPLNGWMISSPITPDMLVNNREAARKSFIRAVRLAEKRGAQYVGLGALSASLTRGGKDLIGHTKAHIVTGRLFTAHNVSDLVMRGAEALEIDAKNAHISIIGAAGSIGSATAQILAHRGCTKFNLVDLARKESRLTALKTYLNEIQNGVSVEISTEVESASQSEIIVIATNRTDAFLKSEHIKHGALVVDDAKPVNVDPKVIESRPDILVLEGGAVHTESVQVNINIGLQHRTDIYSCLAEVIILTASNAKDHYNVGELMKIDFNEVERLASLATQLGFSTGEFQNYRLQYTKEHIATARTLRAL</sequence>
<accession>A0A2M6WF26</accession>
<organism evidence="3 4">
    <name type="scientific">Candidatus Kaiserbacteria bacterium CG10_big_fil_rev_8_21_14_0_10_49_17</name>
    <dbReference type="NCBI Taxonomy" id="1974609"/>
    <lineage>
        <taxon>Bacteria</taxon>
        <taxon>Candidatus Kaiseribacteriota</taxon>
    </lineage>
</organism>
<evidence type="ECO:0000259" key="2">
    <source>
        <dbReference type="Pfam" id="PF01488"/>
    </source>
</evidence>
<dbReference type="Proteomes" id="UP000228809">
    <property type="component" value="Unassembled WGS sequence"/>
</dbReference>
<dbReference type="InterPro" id="IPR036291">
    <property type="entry name" value="NAD(P)-bd_dom_sf"/>
</dbReference>
<proteinExistence type="predicted"/>
<feature type="transmembrane region" description="Helical" evidence="1">
    <location>
        <begin position="45"/>
        <end position="64"/>
    </location>
</feature>
<dbReference type="SUPFAM" id="SSF51735">
    <property type="entry name" value="NAD(P)-binding Rossmann-fold domains"/>
    <property type="match status" value="1"/>
</dbReference>
<reference evidence="4" key="1">
    <citation type="submission" date="2017-09" db="EMBL/GenBank/DDBJ databases">
        <title>Depth-based differentiation of microbial function through sediment-hosted aquifers and enrichment of novel symbionts in the deep terrestrial subsurface.</title>
        <authorList>
            <person name="Probst A.J."/>
            <person name="Ladd B."/>
            <person name="Jarett J.K."/>
            <person name="Geller-Mcgrath D.E."/>
            <person name="Sieber C.M.K."/>
            <person name="Emerson J.B."/>
            <person name="Anantharaman K."/>
            <person name="Thomas B.C."/>
            <person name="Malmstrom R."/>
            <person name="Stieglmeier M."/>
            <person name="Klingl A."/>
            <person name="Woyke T."/>
            <person name="Ryan C.M."/>
            <person name="Banfield J.F."/>
        </authorList>
    </citation>
    <scope>NUCLEOTIDE SEQUENCE [LARGE SCALE GENOMIC DNA]</scope>
</reference>
<evidence type="ECO:0000256" key="1">
    <source>
        <dbReference type="SAM" id="Phobius"/>
    </source>
</evidence>
<dbReference type="Gene3D" id="3.40.50.720">
    <property type="entry name" value="NAD(P)-binding Rossmann-like Domain"/>
    <property type="match status" value="1"/>
</dbReference>
<gene>
    <name evidence="3" type="ORF">COU17_00195</name>
</gene>
<dbReference type="Pfam" id="PF01488">
    <property type="entry name" value="Shikimate_DH"/>
    <property type="match status" value="1"/>
</dbReference>
<protein>
    <recommendedName>
        <fullName evidence="2">Quinate/shikimate 5-dehydrogenase/glutamyl-tRNA reductase domain-containing protein</fullName>
    </recommendedName>
</protein>
<keyword evidence="1" id="KW-1133">Transmembrane helix</keyword>
<dbReference type="EMBL" id="PFBJ01000003">
    <property type="protein sequence ID" value="PIT91397.1"/>
    <property type="molecule type" value="Genomic_DNA"/>
</dbReference>
<name>A0A2M6WF26_9BACT</name>
<dbReference type="AlphaFoldDB" id="A0A2M6WF26"/>
<evidence type="ECO:0000313" key="4">
    <source>
        <dbReference type="Proteomes" id="UP000228809"/>
    </source>
</evidence>